<organism evidence="1 2">
    <name type="scientific">Candidatus Scatousia excrementigallinarum</name>
    <dbReference type="NCBI Taxonomy" id="2840935"/>
    <lineage>
        <taxon>Bacteria</taxon>
        <taxon>Candidatus Scatousia</taxon>
    </lineage>
</organism>
<proteinExistence type="predicted"/>
<gene>
    <name evidence="1" type="ORF">IAC10_12550</name>
</gene>
<comment type="caution">
    <text evidence="1">The sequence shown here is derived from an EMBL/GenBank/DDBJ whole genome shotgun (WGS) entry which is preliminary data.</text>
</comment>
<accession>A0A9D1JPB3</accession>
<dbReference type="EMBL" id="DVIU01000258">
    <property type="protein sequence ID" value="HIS37429.1"/>
    <property type="molecule type" value="Genomic_DNA"/>
</dbReference>
<dbReference type="AlphaFoldDB" id="A0A9D1JPB3"/>
<evidence type="ECO:0000313" key="1">
    <source>
        <dbReference type="EMBL" id="HIS37429.1"/>
    </source>
</evidence>
<protein>
    <submittedName>
        <fullName evidence="1">DUF4417 domain-containing protein</fullName>
    </submittedName>
</protein>
<reference evidence="1" key="1">
    <citation type="submission" date="2020-10" db="EMBL/GenBank/DDBJ databases">
        <authorList>
            <person name="Gilroy R."/>
        </authorList>
    </citation>
    <scope>NUCLEOTIDE SEQUENCE</scope>
    <source>
        <strain evidence="1">6276</strain>
    </source>
</reference>
<sequence>MTSQRYFAVIFAFMGGFSMRYTRYSTANDVMKEFLIYGAELTDMGFPILPAVRATPEDTIDFRAGLNRSFKGHHGMNCNFYVDDEKFNSLWVSPDKYLDYLKLYQSVCGLDFSIDTQMPLVMQYWNKYRSMALDWYLTLNGITVIPNVNIIPYEGREWLLDGLPKRSTVCCSTNGRVRSKGAREEFCEGFYEMCERLEPTRVVVVGILPDEMDSPVEIINFENRAQKMRDRLLGGEYGKK</sequence>
<reference evidence="1" key="2">
    <citation type="journal article" date="2021" name="PeerJ">
        <title>Extensive microbial diversity within the chicken gut microbiome revealed by metagenomics and culture.</title>
        <authorList>
            <person name="Gilroy R."/>
            <person name="Ravi A."/>
            <person name="Getino M."/>
            <person name="Pursley I."/>
            <person name="Horton D.L."/>
            <person name="Alikhan N.F."/>
            <person name="Baker D."/>
            <person name="Gharbi K."/>
            <person name="Hall N."/>
            <person name="Watson M."/>
            <person name="Adriaenssens E.M."/>
            <person name="Foster-Nyarko E."/>
            <person name="Jarju S."/>
            <person name="Secka A."/>
            <person name="Antonio M."/>
            <person name="Oren A."/>
            <person name="Chaudhuri R.R."/>
            <person name="La Ragione R."/>
            <person name="Hildebrand F."/>
            <person name="Pallen M.J."/>
        </authorList>
    </citation>
    <scope>NUCLEOTIDE SEQUENCE</scope>
    <source>
        <strain evidence="1">6276</strain>
    </source>
</reference>
<dbReference type="Proteomes" id="UP000823928">
    <property type="component" value="Unassembled WGS sequence"/>
</dbReference>
<evidence type="ECO:0000313" key="2">
    <source>
        <dbReference type="Proteomes" id="UP000823928"/>
    </source>
</evidence>
<dbReference type="InterPro" id="IPR025530">
    <property type="entry name" value="DUF4417"/>
</dbReference>
<name>A0A9D1JPB3_9BACT</name>
<dbReference type="Pfam" id="PF14386">
    <property type="entry name" value="DUF4417"/>
    <property type="match status" value="1"/>
</dbReference>